<dbReference type="GO" id="GO:0051301">
    <property type="term" value="P:cell division"/>
    <property type="evidence" value="ECO:0007669"/>
    <property type="project" value="UniProtKB-KW"/>
</dbReference>
<dbReference type="EMBL" id="DVMR01000064">
    <property type="protein sequence ID" value="HIU44336.1"/>
    <property type="molecule type" value="Genomic_DNA"/>
</dbReference>
<evidence type="ECO:0000256" key="6">
    <source>
        <dbReference type="ARBA" id="ARBA00015655"/>
    </source>
</evidence>
<gene>
    <name evidence="18" type="ORF">IAB67_08590</name>
</gene>
<dbReference type="Gene3D" id="3.40.1190.10">
    <property type="entry name" value="Mur-like, catalytic domain"/>
    <property type="match status" value="1"/>
</dbReference>
<keyword evidence="13 15" id="KW-0961">Cell wall biogenesis/degradation</keyword>
<dbReference type="GO" id="GO:0005524">
    <property type="term" value="F:ATP binding"/>
    <property type="evidence" value="ECO:0007669"/>
    <property type="project" value="UniProtKB-KW"/>
</dbReference>
<proteinExistence type="inferred from homology"/>
<dbReference type="CDD" id="cd01983">
    <property type="entry name" value="SIMIBI"/>
    <property type="match status" value="1"/>
</dbReference>
<evidence type="ECO:0000256" key="2">
    <source>
        <dbReference type="ARBA" id="ARBA00004496"/>
    </source>
</evidence>
<evidence type="ECO:0000313" key="19">
    <source>
        <dbReference type="Proteomes" id="UP000824073"/>
    </source>
</evidence>
<comment type="catalytic activity">
    <reaction evidence="14 15">
        <text>UDP-N-acetyl-alpha-D-muramoyl-L-alanine + D-glutamate + ATP = UDP-N-acetyl-alpha-D-muramoyl-L-alanyl-D-glutamate + ADP + phosphate + H(+)</text>
        <dbReference type="Rhea" id="RHEA:16429"/>
        <dbReference type="ChEBI" id="CHEBI:15378"/>
        <dbReference type="ChEBI" id="CHEBI:29986"/>
        <dbReference type="ChEBI" id="CHEBI:30616"/>
        <dbReference type="ChEBI" id="CHEBI:43474"/>
        <dbReference type="ChEBI" id="CHEBI:83898"/>
        <dbReference type="ChEBI" id="CHEBI:83900"/>
        <dbReference type="ChEBI" id="CHEBI:456216"/>
        <dbReference type="EC" id="6.3.2.9"/>
    </reaction>
</comment>
<feature type="non-terminal residue" evidence="18">
    <location>
        <position position="1"/>
    </location>
</feature>
<dbReference type="AlphaFoldDB" id="A0A9D1LM15"/>
<evidence type="ECO:0000256" key="12">
    <source>
        <dbReference type="ARBA" id="ARBA00022984"/>
    </source>
</evidence>
<evidence type="ECO:0000256" key="7">
    <source>
        <dbReference type="ARBA" id="ARBA00022490"/>
    </source>
</evidence>
<dbReference type="NCBIfam" id="TIGR01087">
    <property type="entry name" value="murD"/>
    <property type="match status" value="1"/>
</dbReference>
<dbReference type="PANTHER" id="PTHR43692:SF1">
    <property type="entry name" value="UDP-N-ACETYLMURAMOYLALANINE--D-GLUTAMATE LIGASE"/>
    <property type="match status" value="1"/>
</dbReference>
<dbReference type="SUPFAM" id="SSF51984">
    <property type="entry name" value="MurCD N-terminal domain"/>
    <property type="match status" value="1"/>
</dbReference>
<dbReference type="Pfam" id="PF08245">
    <property type="entry name" value="Mur_ligase_M"/>
    <property type="match status" value="1"/>
</dbReference>
<keyword evidence="15" id="KW-0132">Cell division</keyword>
<organism evidence="18 19">
    <name type="scientific">Candidatus Ventrousia excrementavium</name>
    <dbReference type="NCBI Taxonomy" id="2840961"/>
    <lineage>
        <taxon>Bacteria</taxon>
        <taxon>Bacillati</taxon>
        <taxon>Bacillota</taxon>
        <taxon>Clostridia</taxon>
        <taxon>Eubacteriales</taxon>
        <taxon>Clostridiaceae</taxon>
        <taxon>Clostridiaceae incertae sedis</taxon>
        <taxon>Candidatus Ventrousia</taxon>
    </lineage>
</organism>
<dbReference type="InterPro" id="IPR036615">
    <property type="entry name" value="Mur_ligase_C_dom_sf"/>
</dbReference>
<dbReference type="InterPro" id="IPR004101">
    <property type="entry name" value="Mur_ligase_C"/>
</dbReference>
<comment type="caution">
    <text evidence="18">The sequence shown here is derived from an EMBL/GenBank/DDBJ whole genome shotgun (WGS) entry which is preliminary data.</text>
</comment>
<comment type="subcellular location">
    <subcellularLocation>
        <location evidence="2 15">Cytoplasm</location>
    </subcellularLocation>
</comment>
<dbReference type="Proteomes" id="UP000824073">
    <property type="component" value="Unassembled WGS sequence"/>
</dbReference>
<dbReference type="GO" id="GO:0071555">
    <property type="term" value="P:cell wall organization"/>
    <property type="evidence" value="ECO:0007669"/>
    <property type="project" value="UniProtKB-KW"/>
</dbReference>
<dbReference type="EC" id="6.3.2.9" evidence="5 15"/>
<dbReference type="InterPro" id="IPR013221">
    <property type="entry name" value="Mur_ligase_cen"/>
</dbReference>
<dbReference type="SUPFAM" id="SSF53244">
    <property type="entry name" value="MurD-like peptide ligases, peptide-binding domain"/>
    <property type="match status" value="1"/>
</dbReference>
<feature type="domain" description="Mur ligase C-terminal" evidence="16">
    <location>
        <begin position="291"/>
        <end position="408"/>
    </location>
</feature>
<dbReference type="GO" id="GO:0008764">
    <property type="term" value="F:UDP-N-acetylmuramoylalanine-D-glutamate ligase activity"/>
    <property type="evidence" value="ECO:0007669"/>
    <property type="project" value="UniProtKB-EC"/>
</dbReference>
<evidence type="ECO:0000256" key="1">
    <source>
        <dbReference type="ARBA" id="ARBA00002734"/>
    </source>
</evidence>
<evidence type="ECO:0000256" key="3">
    <source>
        <dbReference type="ARBA" id="ARBA00004752"/>
    </source>
</evidence>
<dbReference type="GO" id="GO:0005737">
    <property type="term" value="C:cytoplasm"/>
    <property type="evidence" value="ECO:0007669"/>
    <property type="project" value="UniProtKB-SubCell"/>
</dbReference>
<evidence type="ECO:0000256" key="5">
    <source>
        <dbReference type="ARBA" id="ARBA00012212"/>
    </source>
</evidence>
<comment type="pathway">
    <text evidence="3 15">Cell wall biogenesis; peptidoglycan biosynthesis.</text>
</comment>
<protein>
    <recommendedName>
        <fullName evidence="6 15">UDP-N-acetylmuramoylalanine--D-glutamate ligase</fullName>
        <ecNumber evidence="5 15">6.3.2.9</ecNumber>
    </recommendedName>
</protein>
<dbReference type="SUPFAM" id="SSF53623">
    <property type="entry name" value="MurD-like peptide ligases, catalytic domain"/>
    <property type="match status" value="1"/>
</dbReference>
<comment type="similarity">
    <text evidence="4">Belongs to the MurCDEF family.</text>
</comment>
<evidence type="ECO:0000256" key="4">
    <source>
        <dbReference type="ARBA" id="ARBA00010416"/>
    </source>
</evidence>
<evidence type="ECO:0000256" key="11">
    <source>
        <dbReference type="ARBA" id="ARBA00022960"/>
    </source>
</evidence>
<keyword evidence="8 18" id="KW-0436">Ligase</keyword>
<keyword evidence="10" id="KW-0067">ATP-binding</keyword>
<evidence type="ECO:0000313" key="18">
    <source>
        <dbReference type="EMBL" id="HIU44336.1"/>
    </source>
</evidence>
<evidence type="ECO:0000256" key="8">
    <source>
        <dbReference type="ARBA" id="ARBA00022598"/>
    </source>
</evidence>
<dbReference type="PANTHER" id="PTHR43692">
    <property type="entry name" value="UDP-N-ACETYLMURAMOYLALANINE--D-GLUTAMATE LIGASE"/>
    <property type="match status" value="1"/>
</dbReference>
<dbReference type="InterPro" id="IPR036565">
    <property type="entry name" value="Mur-like_cat_sf"/>
</dbReference>
<keyword evidence="12 15" id="KW-0573">Peptidoglycan synthesis</keyword>
<evidence type="ECO:0000256" key="9">
    <source>
        <dbReference type="ARBA" id="ARBA00022741"/>
    </source>
</evidence>
<evidence type="ECO:0000256" key="10">
    <source>
        <dbReference type="ARBA" id="ARBA00022840"/>
    </source>
</evidence>
<reference evidence="18" key="1">
    <citation type="submission" date="2020-10" db="EMBL/GenBank/DDBJ databases">
        <authorList>
            <person name="Gilroy R."/>
        </authorList>
    </citation>
    <scope>NUCLEOTIDE SEQUENCE</scope>
    <source>
        <strain evidence="18">CHK191-8634</strain>
    </source>
</reference>
<dbReference type="Pfam" id="PF02875">
    <property type="entry name" value="Mur_ligase_C"/>
    <property type="match status" value="1"/>
</dbReference>
<sequence length="438" mass="47652">PLLRLLAQAGACVTACDKKSESELGERAAKLRALGVQLYTGPDYLDGVEASGAELIFRTPGMRPDLPALARARARGAEVTSEMEVFFAVCPCPIIAVTGSDGKTTTTTVIAEMLRAAGRRVFLGGNIGTPLLDQTGQMSPDDLCVLELSSFQLMSMSQSPHIAVVTNLAPNHLDVHRSMDEYVDAKRNIFRFQAPDDILVLNLDNAITRSFAAESGAEVRFFSRLDQPVHGVWLDGDRIVFDGQELMRRDDIRIPGEHNVENYMAACAAVAGLVPPAVMRQVAREFPGVEHRLELVRAIGGTMWYNDSIASSPTRAIAGLKCFDGPIVLIAGGYDKHIPFDELGREICARVDTLLLCGATADKIEAAVNTAGSAKKPRMLRFENLDDTVRKAYELAQPGDTVLFSPACASFDQFPNFMKRGERFKELVRALPEPGQGQ</sequence>
<keyword evidence="7" id="KW-0963">Cytoplasm</keyword>
<reference evidence="18" key="2">
    <citation type="journal article" date="2021" name="PeerJ">
        <title>Extensive microbial diversity within the chicken gut microbiome revealed by metagenomics and culture.</title>
        <authorList>
            <person name="Gilroy R."/>
            <person name="Ravi A."/>
            <person name="Getino M."/>
            <person name="Pursley I."/>
            <person name="Horton D.L."/>
            <person name="Alikhan N.F."/>
            <person name="Baker D."/>
            <person name="Gharbi K."/>
            <person name="Hall N."/>
            <person name="Watson M."/>
            <person name="Adriaenssens E.M."/>
            <person name="Foster-Nyarko E."/>
            <person name="Jarju S."/>
            <person name="Secka A."/>
            <person name="Antonio M."/>
            <person name="Oren A."/>
            <person name="Chaudhuri R.R."/>
            <person name="La Ragione R."/>
            <person name="Hildebrand F."/>
            <person name="Pallen M.J."/>
        </authorList>
    </citation>
    <scope>NUCLEOTIDE SEQUENCE</scope>
    <source>
        <strain evidence="18">CHK191-8634</strain>
    </source>
</reference>
<evidence type="ECO:0000256" key="13">
    <source>
        <dbReference type="ARBA" id="ARBA00023316"/>
    </source>
</evidence>
<dbReference type="InterPro" id="IPR005762">
    <property type="entry name" value="MurD"/>
</dbReference>
<feature type="domain" description="Mur ligase central" evidence="17">
    <location>
        <begin position="97"/>
        <end position="270"/>
    </location>
</feature>
<accession>A0A9D1LM15</accession>
<comment type="function">
    <text evidence="1 15">Cell wall formation. Catalyzes the addition of glutamate to the nucleotide precursor UDP-N-acetylmuramoyl-L-alanine (UMA).</text>
</comment>
<evidence type="ECO:0000256" key="14">
    <source>
        <dbReference type="ARBA" id="ARBA00047632"/>
    </source>
</evidence>
<dbReference type="GO" id="GO:0009252">
    <property type="term" value="P:peptidoglycan biosynthetic process"/>
    <property type="evidence" value="ECO:0007669"/>
    <property type="project" value="UniProtKB-KW"/>
</dbReference>
<keyword evidence="11 15" id="KW-0133">Cell shape</keyword>
<dbReference type="Gene3D" id="3.40.50.720">
    <property type="entry name" value="NAD(P)-binding Rossmann-like Domain"/>
    <property type="match status" value="1"/>
</dbReference>
<evidence type="ECO:0000259" key="16">
    <source>
        <dbReference type="Pfam" id="PF02875"/>
    </source>
</evidence>
<evidence type="ECO:0000259" key="17">
    <source>
        <dbReference type="Pfam" id="PF08245"/>
    </source>
</evidence>
<keyword evidence="9" id="KW-0547">Nucleotide-binding</keyword>
<name>A0A9D1LM15_9CLOT</name>
<dbReference type="HAMAP" id="MF_00639">
    <property type="entry name" value="MurD"/>
    <property type="match status" value="1"/>
</dbReference>
<dbReference type="GO" id="GO:0008360">
    <property type="term" value="P:regulation of cell shape"/>
    <property type="evidence" value="ECO:0007669"/>
    <property type="project" value="UniProtKB-KW"/>
</dbReference>
<evidence type="ECO:0000256" key="15">
    <source>
        <dbReference type="RuleBase" id="RU003664"/>
    </source>
</evidence>
<keyword evidence="15" id="KW-0131">Cell cycle</keyword>
<dbReference type="Gene3D" id="3.90.190.20">
    <property type="entry name" value="Mur ligase, C-terminal domain"/>
    <property type="match status" value="1"/>
</dbReference>